<feature type="compositionally biased region" description="Polar residues" evidence="1">
    <location>
        <begin position="7"/>
        <end position="21"/>
    </location>
</feature>
<gene>
    <name evidence="2" type="ORF">J2S04_001230</name>
</gene>
<name>A0ABT9LVJ8_9BACL</name>
<dbReference type="RefSeq" id="WP_129583651.1">
    <property type="nucleotide sequence ID" value="NZ_JAURUO010000005.1"/>
</dbReference>
<proteinExistence type="predicted"/>
<organism evidence="2 3">
    <name type="scientific">Alicyclobacillus tolerans</name>
    <dbReference type="NCBI Taxonomy" id="90970"/>
    <lineage>
        <taxon>Bacteria</taxon>
        <taxon>Bacillati</taxon>
        <taxon>Bacillota</taxon>
        <taxon>Bacilli</taxon>
        <taxon>Bacillales</taxon>
        <taxon>Alicyclobacillaceae</taxon>
        <taxon>Alicyclobacillus</taxon>
    </lineage>
</organism>
<comment type="caution">
    <text evidence="2">The sequence shown here is derived from an EMBL/GenBank/DDBJ whole genome shotgun (WGS) entry which is preliminary data.</text>
</comment>
<protein>
    <submittedName>
        <fullName evidence="2">Uncharacterized protein</fullName>
    </submittedName>
</protein>
<reference evidence="2 3" key="1">
    <citation type="submission" date="2023-07" db="EMBL/GenBank/DDBJ databases">
        <title>Genomic Encyclopedia of Type Strains, Phase IV (KMG-IV): sequencing the most valuable type-strain genomes for metagenomic binning, comparative biology and taxonomic classification.</title>
        <authorList>
            <person name="Goeker M."/>
        </authorList>
    </citation>
    <scope>NUCLEOTIDE SEQUENCE [LARGE SCALE GENOMIC DNA]</scope>
    <source>
        <strain evidence="2 3">DSM 25924</strain>
    </source>
</reference>
<dbReference type="EMBL" id="JAURUO010000005">
    <property type="protein sequence ID" value="MDP9728298.1"/>
    <property type="molecule type" value="Genomic_DNA"/>
</dbReference>
<accession>A0ABT9LVJ8</accession>
<keyword evidence="3" id="KW-1185">Reference proteome</keyword>
<sequence>MTAERVLSSSDVLTPSYPSTSSQTHKALIAYTRCAEMLENEEDQKRLEQVSLLLAEQAKVIQDELLGYALYWGRGRGHMQGRDRHDHLYP</sequence>
<feature type="region of interest" description="Disordered" evidence="1">
    <location>
        <begin position="1"/>
        <end position="21"/>
    </location>
</feature>
<evidence type="ECO:0000256" key="1">
    <source>
        <dbReference type="SAM" id="MobiDB-lite"/>
    </source>
</evidence>
<evidence type="ECO:0000313" key="3">
    <source>
        <dbReference type="Proteomes" id="UP001229209"/>
    </source>
</evidence>
<evidence type="ECO:0000313" key="2">
    <source>
        <dbReference type="EMBL" id="MDP9728298.1"/>
    </source>
</evidence>
<dbReference type="Proteomes" id="UP001229209">
    <property type="component" value="Unassembled WGS sequence"/>
</dbReference>